<evidence type="ECO:0000256" key="1">
    <source>
        <dbReference type="SAM" id="MobiDB-lite"/>
    </source>
</evidence>
<dbReference type="Pfam" id="PF07635">
    <property type="entry name" value="PSCyt1"/>
    <property type="match status" value="1"/>
</dbReference>
<feature type="region of interest" description="Disordered" evidence="1">
    <location>
        <begin position="1"/>
        <end position="20"/>
    </location>
</feature>
<evidence type="ECO:0000259" key="7">
    <source>
        <dbReference type="Pfam" id="PF07637"/>
    </source>
</evidence>
<evidence type="ECO:0000259" key="2">
    <source>
        <dbReference type="Pfam" id="PF07624"/>
    </source>
</evidence>
<organism evidence="8 9">
    <name type="scientific">Rubripirellula amarantea</name>
    <dbReference type="NCBI Taxonomy" id="2527999"/>
    <lineage>
        <taxon>Bacteria</taxon>
        <taxon>Pseudomonadati</taxon>
        <taxon>Planctomycetota</taxon>
        <taxon>Planctomycetia</taxon>
        <taxon>Pirellulales</taxon>
        <taxon>Pirellulaceae</taxon>
        <taxon>Rubripirellula</taxon>
    </lineage>
</organism>
<feature type="compositionally biased region" description="Polar residues" evidence="1">
    <location>
        <begin position="8"/>
        <end position="17"/>
    </location>
</feature>
<sequence>MLLGPNVRSHTSPQTGSPVPDGCGLFPTIRAASFHAMLAGIFATLFASLNVSMAADPNDEAAKFEAATKAWEATYDEQVLPILQDRCADCHVGEDAESHFNLDRYSSGKRVSKRSRAWKEVGKRVRLNEMPPEGSPEMTDNEKALLHQWLDARPRRDLCSSLATDETKSWYQGYVMSRRLTRTEYTNAVAELVGLPVKDPSQIPSDGAGGEGFDTAGDALFTSAIHIERYLSVAAGLIDEVLATSQNMQNQNHNDQSRKHLARQAHQQLFADVEDVTQADREDASRIIEAFAHRAWRRTVEFGEVDRLLTLFDAAQSRGTSFEVATGEALKAILVSPHFLFVVETETPEGGVQRLTQHQLATRLALFLWSSVPDEELLRAADEGRLDTKEQIIEQTRRMLADPRSRALGESFGLQWLGLSTFLTSVRPDPEVYPEYNEALAADLREEAVRVVWNVFRKDRSILELIDGGSMEINETLASHYDIDMDPVARTDDDEWTEIQTRDRRRGGVISLGAVLMSASYPRRTSPVLRGRWVLEELLGGRVPPPPANVPALEETHGEKEMTLRERLELHRKNPECASCHNRMDPLGFGLENFDGLGRWRERDGSLEIDSSGKLPSGETFQGPEELKQVILRRSSEFEEHFVKKLLGFALGRELNEFDQCVINDCLKGLAANEHRSSILMETIATSYPFQHRYFKAAESNQDQSSDNDDADDADEEAP</sequence>
<feature type="domain" description="DUF1592" evidence="5">
    <location>
        <begin position="355"/>
        <end position="483"/>
    </location>
</feature>
<feature type="compositionally biased region" description="Acidic residues" evidence="1">
    <location>
        <begin position="706"/>
        <end position="719"/>
    </location>
</feature>
<dbReference type="RefSeq" id="WP_242631951.1">
    <property type="nucleotide sequence ID" value="NZ_SJPI01000001.1"/>
</dbReference>
<dbReference type="InterPro" id="IPR013039">
    <property type="entry name" value="DUF1588"/>
</dbReference>
<feature type="domain" description="DUF1588" evidence="4">
    <location>
        <begin position="506"/>
        <end position="604"/>
    </location>
</feature>
<evidence type="ECO:0000313" key="9">
    <source>
        <dbReference type="Proteomes" id="UP000316598"/>
    </source>
</evidence>
<dbReference type="InterPro" id="IPR013042">
    <property type="entry name" value="DUF1592"/>
</dbReference>
<dbReference type="Pfam" id="PF07631">
    <property type="entry name" value="PSD4"/>
    <property type="match status" value="1"/>
</dbReference>
<proteinExistence type="predicted"/>
<evidence type="ECO:0000259" key="3">
    <source>
        <dbReference type="Pfam" id="PF07626"/>
    </source>
</evidence>
<evidence type="ECO:0000313" key="8">
    <source>
        <dbReference type="EMBL" id="TWT54776.1"/>
    </source>
</evidence>
<evidence type="ECO:0000259" key="6">
    <source>
        <dbReference type="Pfam" id="PF07635"/>
    </source>
</evidence>
<dbReference type="Proteomes" id="UP000316598">
    <property type="component" value="Unassembled WGS sequence"/>
</dbReference>
<evidence type="ECO:0008006" key="10">
    <source>
        <dbReference type="Google" id="ProtNLM"/>
    </source>
</evidence>
<dbReference type="InterPro" id="IPR013043">
    <property type="entry name" value="DUF1595"/>
</dbReference>
<keyword evidence="9" id="KW-1185">Reference proteome</keyword>
<dbReference type="Pfam" id="PF07626">
    <property type="entry name" value="PSD3"/>
    <property type="match status" value="1"/>
</dbReference>
<feature type="domain" description="DUF1595" evidence="7">
    <location>
        <begin position="284"/>
        <end position="344"/>
    </location>
</feature>
<dbReference type="InterPro" id="IPR011429">
    <property type="entry name" value="Cyt_c_Planctomycete-type"/>
</dbReference>
<accession>A0A5C5WVR5</accession>
<feature type="region of interest" description="Disordered" evidence="1">
    <location>
        <begin position="696"/>
        <end position="719"/>
    </location>
</feature>
<dbReference type="Pfam" id="PF07637">
    <property type="entry name" value="PSD5"/>
    <property type="match status" value="1"/>
</dbReference>
<evidence type="ECO:0000259" key="5">
    <source>
        <dbReference type="Pfam" id="PF07631"/>
    </source>
</evidence>
<evidence type="ECO:0000259" key="4">
    <source>
        <dbReference type="Pfam" id="PF07627"/>
    </source>
</evidence>
<dbReference type="InterPro" id="IPR013036">
    <property type="entry name" value="DUF1587"/>
</dbReference>
<dbReference type="InterPro" id="IPR011478">
    <property type="entry name" value="DUF1585"/>
</dbReference>
<dbReference type="EMBL" id="SJPI01000001">
    <property type="protein sequence ID" value="TWT54776.1"/>
    <property type="molecule type" value="Genomic_DNA"/>
</dbReference>
<dbReference type="AlphaFoldDB" id="A0A5C5WVR5"/>
<gene>
    <name evidence="8" type="ORF">Pla22_24290</name>
</gene>
<feature type="domain" description="Cytochrome C Planctomycete-type" evidence="6">
    <location>
        <begin position="87"/>
        <end position="134"/>
    </location>
</feature>
<dbReference type="Pfam" id="PF07627">
    <property type="entry name" value="PSCyt3"/>
    <property type="match status" value="1"/>
</dbReference>
<reference evidence="8 9" key="1">
    <citation type="submission" date="2019-02" db="EMBL/GenBank/DDBJ databases">
        <title>Deep-cultivation of Planctomycetes and their phenomic and genomic characterization uncovers novel biology.</title>
        <authorList>
            <person name="Wiegand S."/>
            <person name="Jogler M."/>
            <person name="Boedeker C."/>
            <person name="Pinto D."/>
            <person name="Vollmers J."/>
            <person name="Rivas-Marin E."/>
            <person name="Kohn T."/>
            <person name="Peeters S.H."/>
            <person name="Heuer A."/>
            <person name="Rast P."/>
            <person name="Oberbeckmann S."/>
            <person name="Bunk B."/>
            <person name="Jeske O."/>
            <person name="Meyerdierks A."/>
            <person name="Storesund J.E."/>
            <person name="Kallscheuer N."/>
            <person name="Luecker S."/>
            <person name="Lage O.M."/>
            <person name="Pohl T."/>
            <person name="Merkel B.J."/>
            <person name="Hornburger P."/>
            <person name="Mueller R.-W."/>
            <person name="Bruemmer F."/>
            <person name="Labrenz M."/>
            <person name="Spormann A.M."/>
            <person name="Op Den Camp H."/>
            <person name="Overmann J."/>
            <person name="Amann R."/>
            <person name="Jetten M.S.M."/>
            <person name="Mascher T."/>
            <person name="Medema M.H."/>
            <person name="Devos D.P."/>
            <person name="Kaster A.-K."/>
            <person name="Ovreas L."/>
            <person name="Rohde M."/>
            <person name="Galperin M.Y."/>
            <person name="Jogler C."/>
        </authorList>
    </citation>
    <scope>NUCLEOTIDE SEQUENCE [LARGE SCALE GENOMIC DNA]</scope>
    <source>
        <strain evidence="8 9">Pla22</strain>
    </source>
</reference>
<feature type="domain" description="DUF1585" evidence="2">
    <location>
        <begin position="617"/>
        <end position="690"/>
    </location>
</feature>
<feature type="domain" description="DUF1587" evidence="3">
    <location>
        <begin position="178"/>
        <end position="242"/>
    </location>
</feature>
<protein>
    <recommendedName>
        <fullName evidence="10">Planctomycete cytochrome C</fullName>
    </recommendedName>
</protein>
<name>A0A5C5WVR5_9BACT</name>
<comment type="caution">
    <text evidence="8">The sequence shown here is derived from an EMBL/GenBank/DDBJ whole genome shotgun (WGS) entry which is preliminary data.</text>
</comment>
<dbReference type="Pfam" id="PF07624">
    <property type="entry name" value="PSD2"/>
    <property type="match status" value="1"/>
</dbReference>